<evidence type="ECO:0000256" key="5">
    <source>
        <dbReference type="ARBA" id="ARBA00022777"/>
    </source>
</evidence>
<dbReference type="Pfam" id="PF02518">
    <property type="entry name" value="HATPase_c"/>
    <property type="match status" value="1"/>
</dbReference>
<evidence type="ECO:0000256" key="4">
    <source>
        <dbReference type="ARBA" id="ARBA00022679"/>
    </source>
</evidence>
<dbReference type="Pfam" id="PF00072">
    <property type="entry name" value="Response_reg"/>
    <property type="match status" value="1"/>
</dbReference>
<feature type="compositionally biased region" description="Polar residues" evidence="7">
    <location>
        <begin position="1695"/>
        <end position="1717"/>
    </location>
</feature>
<dbReference type="SUPFAM" id="SSF52172">
    <property type="entry name" value="CheY-like"/>
    <property type="match status" value="1"/>
</dbReference>
<dbReference type="FunFam" id="3.40.50.2300:FF:000158">
    <property type="entry name" value="Sensor histidine kinase/response regulator"/>
    <property type="match status" value="1"/>
</dbReference>
<dbReference type="InterPro" id="IPR003594">
    <property type="entry name" value="HATPase_dom"/>
</dbReference>
<feature type="region of interest" description="Disordered" evidence="7">
    <location>
        <begin position="792"/>
        <end position="818"/>
    </location>
</feature>
<dbReference type="SUPFAM" id="SSF55874">
    <property type="entry name" value="ATPase domain of HSP90 chaperone/DNA topoisomerase II/histidine kinase"/>
    <property type="match status" value="1"/>
</dbReference>
<dbReference type="InterPro" id="IPR001610">
    <property type="entry name" value="PAC"/>
</dbReference>
<feature type="domain" description="PAS" evidence="10">
    <location>
        <begin position="1137"/>
        <end position="1192"/>
    </location>
</feature>
<dbReference type="InterPro" id="IPR036097">
    <property type="entry name" value="HisK_dim/P_sf"/>
</dbReference>
<evidence type="ECO:0000256" key="1">
    <source>
        <dbReference type="ARBA" id="ARBA00000085"/>
    </source>
</evidence>
<feature type="compositionally biased region" description="Basic and acidic residues" evidence="7">
    <location>
        <begin position="114"/>
        <end position="128"/>
    </location>
</feature>
<keyword evidence="3 6" id="KW-0597">Phosphoprotein</keyword>
<comment type="catalytic activity">
    <reaction evidence="1">
        <text>ATP + protein L-histidine = ADP + protein N-phospho-L-histidine.</text>
        <dbReference type="EC" id="2.7.13.3"/>
    </reaction>
</comment>
<dbReference type="InterPro" id="IPR001789">
    <property type="entry name" value="Sig_transdc_resp-reg_receiver"/>
</dbReference>
<evidence type="ECO:0000259" key="11">
    <source>
        <dbReference type="PROSITE" id="PS50113"/>
    </source>
</evidence>
<feature type="compositionally biased region" description="Low complexity" evidence="7">
    <location>
        <begin position="46"/>
        <end position="59"/>
    </location>
</feature>
<protein>
    <recommendedName>
        <fullName evidence="2">histidine kinase</fullName>
        <ecNumber evidence="2">2.7.13.3</ecNumber>
    </recommendedName>
</protein>
<feature type="region of interest" description="Disordered" evidence="7">
    <location>
        <begin position="1"/>
        <end position="185"/>
    </location>
</feature>
<dbReference type="InterPro" id="IPR013655">
    <property type="entry name" value="PAS_fold_3"/>
</dbReference>
<dbReference type="PROSITE" id="PS50113">
    <property type="entry name" value="PAC"/>
    <property type="match status" value="2"/>
</dbReference>
<organism evidence="12 13">
    <name type="scientific">Schizothecium vesticola</name>
    <dbReference type="NCBI Taxonomy" id="314040"/>
    <lineage>
        <taxon>Eukaryota</taxon>
        <taxon>Fungi</taxon>
        <taxon>Dikarya</taxon>
        <taxon>Ascomycota</taxon>
        <taxon>Pezizomycotina</taxon>
        <taxon>Sordariomycetes</taxon>
        <taxon>Sordariomycetidae</taxon>
        <taxon>Sordariales</taxon>
        <taxon>Schizotheciaceae</taxon>
        <taxon>Schizothecium</taxon>
    </lineage>
</organism>
<evidence type="ECO:0000256" key="6">
    <source>
        <dbReference type="PROSITE-ProRule" id="PRU00169"/>
    </source>
</evidence>
<dbReference type="SMART" id="SM00388">
    <property type="entry name" value="HisKA"/>
    <property type="match status" value="1"/>
</dbReference>
<accession>A0AA40K050</accession>
<feature type="compositionally biased region" description="Low complexity" evidence="7">
    <location>
        <begin position="876"/>
        <end position="887"/>
    </location>
</feature>
<dbReference type="Proteomes" id="UP001172155">
    <property type="component" value="Unassembled WGS sequence"/>
</dbReference>
<dbReference type="InterPro" id="IPR035965">
    <property type="entry name" value="PAS-like_dom_sf"/>
</dbReference>
<feature type="domain" description="Response regulatory" evidence="9">
    <location>
        <begin position="1897"/>
        <end position="2019"/>
    </location>
</feature>
<dbReference type="InterPro" id="IPR005467">
    <property type="entry name" value="His_kinase_dom"/>
</dbReference>
<feature type="region of interest" description="Disordered" evidence="7">
    <location>
        <begin position="338"/>
        <end position="426"/>
    </location>
</feature>
<feature type="compositionally biased region" description="Polar residues" evidence="7">
    <location>
        <begin position="846"/>
        <end position="858"/>
    </location>
</feature>
<evidence type="ECO:0000256" key="2">
    <source>
        <dbReference type="ARBA" id="ARBA00012438"/>
    </source>
</evidence>
<feature type="compositionally biased region" description="Low complexity" evidence="7">
    <location>
        <begin position="1619"/>
        <end position="1648"/>
    </location>
</feature>
<dbReference type="EMBL" id="JAUKUD010000006">
    <property type="protein sequence ID" value="KAK0740882.1"/>
    <property type="molecule type" value="Genomic_DNA"/>
</dbReference>
<reference evidence="12" key="1">
    <citation type="submission" date="2023-06" db="EMBL/GenBank/DDBJ databases">
        <title>Genome-scale phylogeny and comparative genomics of the fungal order Sordariales.</title>
        <authorList>
            <consortium name="Lawrence Berkeley National Laboratory"/>
            <person name="Hensen N."/>
            <person name="Bonometti L."/>
            <person name="Westerberg I."/>
            <person name="Brannstrom I.O."/>
            <person name="Guillou S."/>
            <person name="Cros-Aarteil S."/>
            <person name="Calhoun S."/>
            <person name="Haridas S."/>
            <person name="Kuo A."/>
            <person name="Mondo S."/>
            <person name="Pangilinan J."/>
            <person name="Riley R."/>
            <person name="LaButti K."/>
            <person name="Andreopoulos B."/>
            <person name="Lipzen A."/>
            <person name="Chen C."/>
            <person name="Yanf M."/>
            <person name="Daum C."/>
            <person name="Ng V."/>
            <person name="Clum A."/>
            <person name="Steindorff A."/>
            <person name="Ohm R."/>
            <person name="Martin F."/>
            <person name="Silar P."/>
            <person name="Natvig D."/>
            <person name="Lalanne C."/>
            <person name="Gautier V."/>
            <person name="Ament-velasquez S.L."/>
            <person name="Kruys A."/>
            <person name="Hutchinson M.I."/>
            <person name="Powell A.J."/>
            <person name="Barry K."/>
            <person name="Miller A.N."/>
            <person name="Grigoriev I.V."/>
            <person name="Debuchy R."/>
            <person name="Gladieux P."/>
            <person name="Thoren M.H."/>
            <person name="Johannesson H."/>
        </authorList>
    </citation>
    <scope>NUCLEOTIDE SEQUENCE</scope>
    <source>
        <strain evidence="12">SMH3187-1</strain>
    </source>
</reference>
<dbReference type="Gene3D" id="3.30.565.10">
    <property type="entry name" value="Histidine kinase-like ATPase, C-terminal domain"/>
    <property type="match status" value="1"/>
</dbReference>
<dbReference type="Gene3D" id="3.30.450.20">
    <property type="entry name" value="PAS domain"/>
    <property type="match status" value="2"/>
</dbReference>
<evidence type="ECO:0000313" key="12">
    <source>
        <dbReference type="EMBL" id="KAK0740882.1"/>
    </source>
</evidence>
<dbReference type="GO" id="GO:0005886">
    <property type="term" value="C:plasma membrane"/>
    <property type="evidence" value="ECO:0007669"/>
    <property type="project" value="TreeGrafter"/>
</dbReference>
<feature type="compositionally biased region" description="Low complexity" evidence="7">
    <location>
        <begin position="506"/>
        <end position="519"/>
    </location>
</feature>
<feature type="compositionally biased region" description="Polar residues" evidence="7">
    <location>
        <begin position="166"/>
        <end position="175"/>
    </location>
</feature>
<dbReference type="InterPro" id="IPR003661">
    <property type="entry name" value="HisK_dim/P_dom"/>
</dbReference>
<keyword evidence="5" id="KW-0418">Kinase</keyword>
<dbReference type="Pfam" id="PF08447">
    <property type="entry name" value="PAS_3"/>
    <property type="match status" value="1"/>
</dbReference>
<dbReference type="SUPFAM" id="SSF55785">
    <property type="entry name" value="PYP-like sensor domain (PAS domain)"/>
    <property type="match status" value="2"/>
</dbReference>
<feature type="region of interest" description="Disordered" evidence="7">
    <location>
        <begin position="1690"/>
        <end position="1719"/>
    </location>
</feature>
<dbReference type="SMART" id="SM00448">
    <property type="entry name" value="REC"/>
    <property type="match status" value="1"/>
</dbReference>
<dbReference type="FunFam" id="1.10.287.130:FF:000050">
    <property type="entry name" value="Related to histidine kinase"/>
    <property type="match status" value="1"/>
</dbReference>
<gene>
    <name evidence="12" type="ORF">B0T18DRAFT_332128</name>
</gene>
<comment type="caution">
    <text evidence="12">The sequence shown here is derived from an EMBL/GenBank/DDBJ whole genome shotgun (WGS) entry which is preliminary data.</text>
</comment>
<dbReference type="CDD" id="cd17546">
    <property type="entry name" value="REC_hyHK_CKI1_RcsC-like"/>
    <property type="match status" value="1"/>
</dbReference>
<dbReference type="CDD" id="cd00130">
    <property type="entry name" value="PAS"/>
    <property type="match status" value="2"/>
</dbReference>
<dbReference type="InterPro" id="IPR011006">
    <property type="entry name" value="CheY-like_superfamily"/>
</dbReference>
<dbReference type="SUPFAM" id="SSF47384">
    <property type="entry name" value="Homodimeric domain of signal transducing histidine kinase"/>
    <property type="match status" value="1"/>
</dbReference>
<feature type="compositionally biased region" description="Basic and acidic residues" evidence="7">
    <location>
        <begin position="70"/>
        <end position="79"/>
    </location>
</feature>
<evidence type="ECO:0000259" key="10">
    <source>
        <dbReference type="PROSITE" id="PS50112"/>
    </source>
</evidence>
<feature type="region of interest" description="Disordered" evidence="7">
    <location>
        <begin position="1605"/>
        <end position="1666"/>
    </location>
</feature>
<evidence type="ECO:0000313" key="13">
    <source>
        <dbReference type="Proteomes" id="UP001172155"/>
    </source>
</evidence>
<feature type="compositionally biased region" description="Basic and acidic residues" evidence="7">
    <location>
        <begin position="915"/>
        <end position="931"/>
    </location>
</feature>
<dbReference type="Gene3D" id="3.40.50.2300">
    <property type="match status" value="1"/>
</dbReference>
<feature type="compositionally biased region" description="Basic and acidic residues" evidence="7">
    <location>
        <begin position="569"/>
        <end position="582"/>
    </location>
</feature>
<proteinExistence type="predicted"/>
<dbReference type="PRINTS" id="PR00344">
    <property type="entry name" value="BCTRLSENSOR"/>
</dbReference>
<feature type="modified residue" description="4-aspartylphosphate" evidence="6">
    <location>
        <position position="1949"/>
    </location>
</feature>
<feature type="compositionally biased region" description="Basic and acidic residues" evidence="7">
    <location>
        <begin position="377"/>
        <end position="387"/>
    </location>
</feature>
<dbReference type="CDD" id="cd16922">
    <property type="entry name" value="HATPase_EvgS-ArcB-TorS-like"/>
    <property type="match status" value="1"/>
</dbReference>
<evidence type="ECO:0000259" key="8">
    <source>
        <dbReference type="PROSITE" id="PS50109"/>
    </source>
</evidence>
<feature type="region of interest" description="Disordered" evidence="7">
    <location>
        <begin position="502"/>
        <end position="635"/>
    </location>
</feature>
<dbReference type="NCBIfam" id="TIGR00229">
    <property type="entry name" value="sensory_box"/>
    <property type="match status" value="2"/>
</dbReference>
<dbReference type="Pfam" id="PF00512">
    <property type="entry name" value="HisKA"/>
    <property type="match status" value="1"/>
</dbReference>
<feature type="domain" description="Histidine kinase" evidence="8">
    <location>
        <begin position="1352"/>
        <end position="1578"/>
    </location>
</feature>
<keyword evidence="4" id="KW-0808">Transferase</keyword>
<feature type="compositionally biased region" description="Low complexity" evidence="7">
    <location>
        <begin position="18"/>
        <end position="30"/>
    </location>
</feature>
<dbReference type="InterPro" id="IPR000700">
    <property type="entry name" value="PAS-assoc_C"/>
</dbReference>
<dbReference type="SMART" id="SM00387">
    <property type="entry name" value="HATPase_c"/>
    <property type="match status" value="1"/>
</dbReference>
<dbReference type="Pfam" id="PF13426">
    <property type="entry name" value="PAS_9"/>
    <property type="match status" value="1"/>
</dbReference>
<dbReference type="GO" id="GO:0009927">
    <property type="term" value="F:histidine phosphotransfer kinase activity"/>
    <property type="evidence" value="ECO:0007669"/>
    <property type="project" value="TreeGrafter"/>
</dbReference>
<dbReference type="SMART" id="SM00091">
    <property type="entry name" value="PAS"/>
    <property type="match status" value="2"/>
</dbReference>
<dbReference type="PROSITE" id="PS50112">
    <property type="entry name" value="PAS"/>
    <property type="match status" value="1"/>
</dbReference>
<dbReference type="PANTHER" id="PTHR43047:SF74">
    <property type="entry name" value="HISTIDINE KINASE-RELATED"/>
    <property type="match status" value="1"/>
</dbReference>
<sequence length="2019" mass="219626">MTDRSETVKGTPEPLHLSAAADVTSAAATAGPVRPKKTIAFDEEPSSPASASESAAVPSRGEAVPNPGREPVRDRHPPAHDPGQPRVQGSDGHGSVGITPQPESGDPQRQLNQYREDLARQMEQRDSPARAGHGPSGHGPGSFRVSPIQEETMSPPGLGLSHAGSEPTTASTESAHTIRGAPTPGFAARTPSYPFPRMGAPPAFHQPFTTLSPTTAPMRPPAGFDVPRTQDRVTLTPSTPASALTFLPHGQSVDGHPDFPAPSLYDMTLMLTAEPGLDAWWHTVVQVMTEVYRAERVTLAVPADSTDIENVPWGQKATYNPHRGDDLSMGYLARDSSMIPSTVDETPDAYPMQRGESFESSAPERPGLQSRHSFTSYEDRTDKKTASDRTPASLRRPNMRRSKTTHLTPSTEPDASVEESSHPLLNRETLEEHDAIEEHRQIPSWEAPPASHLDSRGKVLDVLQALDYEADPLIDHNGVMRVLDRGHVVALTRSYPYLDEAKADTKTSAPKPAARPASPEGARKRTKRQRSDSVSKLSTILKLAPASGRPAKSQTADKKTAAGTSSVTDDERPRPPTPRYEEYEQAPPSPWSQSPAPSPAIRPEPADNPFFTDAMVDEDSFNPSPGPSDYTAMRPPEAIGVDNAWTVLHIPLSHVLLSKPTPSFRLDSAVLEEKLAGRPRFGDTASTSQHAADAPHKGKHAPIAILSILSPLIPYPSALRHSLEHLAPHLATSFSLARHYTNMEIELSGLQKRRPATAGFGAIGPDGRPLADANALASMGYFPTEDMISRGSMGGSMTSPSDYSGVSRAATGSPGGTPGWDSTALGFVMEKRVSSASPAVVGGDSYFTTKPTSGTAAASRQGRRDSITASDKRSSARLSSGSTSMASPSLPQPTSSENFRKAAEEPSNTPQKRSPPRDQNHQALSQKDERPGSAVIQAAGTEGQRKPLPANVAPQHRHTQLHSYGADFASTFQSLTPSATIGKGIVSGVPSRSGSVSQGDMTPPSDKLKGLILDSLPAHVFVALPQTGEIVWVNSRFLTYRGQTSADLAADPWGSLHLDDREEYLRAWSQSVRTGEQFSRTVRIRRFDGAYRWFYARAVASKDKRGVILQFLGSYMDIHDQHIAELRAARQEEIEASEAKHRLLANLIPQIIFTATEDEGITFANEQWLSYTGQSFEDVLGLGFMNFVHPDDLAKCQVPLAKSPSPVPDESSPIRMPSAVASRGLSTHGGNSVSVADSGARRIYQSLSRNNSSSTNSSYDLPTANLNELARKGIIRVSTDGSGRLSYTTEIRLRSKAGDYRWHLIRCVEIDNVDFGNGVSSFFGSATDINDLKLLETKLKEAMESKGRFLSNMSHEIRTPLIGISGMVSFLQDTTLNEEQRDYTNTIQTSANSLLMIINDILDLSKVDAGMMKLSYEWFHTRSLIEDVNELVSTMAIAKRLELNYVVEEDVPSWVKGDKVRIRQVLLNVIGNAIKFTNQGEVFSRCKVLMPEDGQLLENEIMLEFSIIDTGRGFTKEEAELIFKPFSQIDGSSTRQHGGSGLGLVISRQLAELHGGWMHGNAVPGEGSTFTFTAKFGLPSADDHPDAMVPPQPTPGLIRDVVAPPEPTPHLVGLPLRKSPSISPSTTDPSFRSPAVASSGSSDMSMQSTRTQMTDPSPAERGSISSVNMGMVRFSEAARASGQDLSQMKLELPSGRSSPGITPTQSSSETLTGTRPTDMSDFRPPMYSILIICPQTHSREATTKHIEMTLPKDIPHQITALSTIQEAQRLIGGDDSVLFTHVVVNLPSSEEIIDLMNVIAQSSMMGRATILILSDSVQRQAVMKLVTGTKDEELLSENRVTYIYKPVKPSRFAVIFDPAKERDLSIDRNRSTAQRLVASQKQSYVDMEKRMGNKGYKVLLVEDNPVNQKVLQKYLRKVGVVVELAADGVECTERVFAREHGYYSLILCDLHMPRKDGYQACREIRDWEAKEGYPAMPIIALSANVMSDVQEKCFAAGFNSYVAKPVDFIELSDALSKFF</sequence>
<dbReference type="Gene3D" id="1.10.287.130">
    <property type="match status" value="1"/>
</dbReference>
<dbReference type="PROSITE" id="PS50110">
    <property type="entry name" value="RESPONSE_REGULATORY"/>
    <property type="match status" value="1"/>
</dbReference>
<dbReference type="InterPro" id="IPR036890">
    <property type="entry name" value="HATPase_C_sf"/>
</dbReference>
<evidence type="ECO:0000259" key="9">
    <source>
        <dbReference type="PROSITE" id="PS50110"/>
    </source>
</evidence>
<evidence type="ECO:0000256" key="3">
    <source>
        <dbReference type="ARBA" id="ARBA00022553"/>
    </source>
</evidence>
<dbReference type="CDD" id="cd00082">
    <property type="entry name" value="HisKA"/>
    <property type="match status" value="1"/>
</dbReference>
<dbReference type="GO" id="GO:0000155">
    <property type="term" value="F:phosphorelay sensor kinase activity"/>
    <property type="evidence" value="ECO:0007669"/>
    <property type="project" value="InterPro"/>
</dbReference>
<dbReference type="SMART" id="SM00086">
    <property type="entry name" value="PAC"/>
    <property type="match status" value="2"/>
</dbReference>
<dbReference type="EC" id="2.7.13.3" evidence="2"/>
<dbReference type="InterPro" id="IPR004358">
    <property type="entry name" value="Sig_transdc_His_kin-like_C"/>
</dbReference>
<dbReference type="FunFam" id="3.30.565.10:FF:000010">
    <property type="entry name" value="Sensor histidine kinase RcsC"/>
    <property type="match status" value="1"/>
</dbReference>
<evidence type="ECO:0000256" key="7">
    <source>
        <dbReference type="SAM" id="MobiDB-lite"/>
    </source>
</evidence>
<keyword evidence="13" id="KW-1185">Reference proteome</keyword>
<feature type="domain" description="PAC" evidence="11">
    <location>
        <begin position="1287"/>
        <end position="1341"/>
    </location>
</feature>
<name>A0AA40K050_9PEZI</name>
<dbReference type="InterPro" id="IPR000014">
    <property type="entry name" value="PAS"/>
</dbReference>
<dbReference type="PANTHER" id="PTHR43047">
    <property type="entry name" value="TWO-COMPONENT HISTIDINE PROTEIN KINASE"/>
    <property type="match status" value="1"/>
</dbReference>
<feature type="domain" description="PAC" evidence="11">
    <location>
        <begin position="1078"/>
        <end position="1130"/>
    </location>
</feature>
<dbReference type="PROSITE" id="PS50109">
    <property type="entry name" value="HIS_KIN"/>
    <property type="match status" value="1"/>
</dbReference>
<feature type="region of interest" description="Disordered" evidence="7">
    <location>
        <begin position="839"/>
        <end position="932"/>
    </location>
</feature>
<feature type="compositionally biased region" description="Polar residues" evidence="7">
    <location>
        <begin position="795"/>
        <end position="804"/>
    </location>
</feature>
<feature type="compositionally biased region" description="Basic and acidic residues" evidence="7">
    <location>
        <begin position="862"/>
        <end position="874"/>
    </location>
</feature>